<protein>
    <submittedName>
        <fullName evidence="2">GNAT family N-acetyltransferase</fullName>
    </submittedName>
</protein>
<dbReference type="InterPro" id="IPR016181">
    <property type="entry name" value="Acyl_CoA_acyltransferase"/>
</dbReference>
<accession>A0A7Y4NRW5</accession>
<dbReference type="Pfam" id="PF13302">
    <property type="entry name" value="Acetyltransf_3"/>
    <property type="match status" value="1"/>
</dbReference>
<dbReference type="RefSeq" id="WP_171434293.1">
    <property type="nucleotide sequence ID" value="NZ_JABFJV010000041.1"/>
</dbReference>
<feature type="domain" description="N-acetyltransferase" evidence="1">
    <location>
        <begin position="13"/>
        <end position="171"/>
    </location>
</feature>
<evidence type="ECO:0000313" key="2">
    <source>
        <dbReference type="EMBL" id="NOK33578.1"/>
    </source>
</evidence>
<keyword evidence="3" id="KW-1185">Reference proteome</keyword>
<evidence type="ECO:0000259" key="1">
    <source>
        <dbReference type="PROSITE" id="PS51186"/>
    </source>
</evidence>
<dbReference type="GO" id="GO:0016747">
    <property type="term" value="F:acyltransferase activity, transferring groups other than amino-acyl groups"/>
    <property type="evidence" value="ECO:0007669"/>
    <property type="project" value="InterPro"/>
</dbReference>
<name>A0A7Y4NRW5_9BACT</name>
<dbReference type="EMBL" id="JABFJV010000041">
    <property type="protein sequence ID" value="NOK33578.1"/>
    <property type="molecule type" value="Genomic_DNA"/>
</dbReference>
<comment type="caution">
    <text evidence="2">The sequence shown here is derived from an EMBL/GenBank/DDBJ whole genome shotgun (WGS) entry which is preliminary data.</text>
</comment>
<dbReference type="Gene3D" id="3.40.630.30">
    <property type="match status" value="1"/>
</dbReference>
<keyword evidence="2" id="KW-0808">Transferase</keyword>
<dbReference type="InterPro" id="IPR000182">
    <property type="entry name" value="GNAT_dom"/>
</dbReference>
<reference evidence="2 3" key="1">
    <citation type="submission" date="2020-05" db="EMBL/GenBank/DDBJ databases">
        <authorList>
            <person name="Whitworth D."/>
        </authorList>
    </citation>
    <scope>NUCLEOTIDE SEQUENCE [LARGE SCALE GENOMIC DNA]</scope>
    <source>
        <strain evidence="2 3">AB043B</strain>
    </source>
</reference>
<dbReference type="Proteomes" id="UP000563426">
    <property type="component" value="Unassembled WGS sequence"/>
</dbReference>
<dbReference type="PANTHER" id="PTHR43792:SF1">
    <property type="entry name" value="N-ACETYLTRANSFERASE DOMAIN-CONTAINING PROTEIN"/>
    <property type="match status" value="1"/>
</dbReference>
<dbReference type="PANTHER" id="PTHR43792">
    <property type="entry name" value="GNAT FAMILY, PUTATIVE (AFU_ORTHOLOGUE AFUA_3G00765)-RELATED-RELATED"/>
    <property type="match status" value="1"/>
</dbReference>
<dbReference type="AlphaFoldDB" id="A0A7Y4NRW5"/>
<dbReference type="InterPro" id="IPR051531">
    <property type="entry name" value="N-acetyltransferase"/>
</dbReference>
<organism evidence="2 3">
    <name type="scientific">Corallococcus exercitus</name>
    <dbReference type="NCBI Taxonomy" id="2316736"/>
    <lineage>
        <taxon>Bacteria</taxon>
        <taxon>Pseudomonadati</taxon>
        <taxon>Myxococcota</taxon>
        <taxon>Myxococcia</taxon>
        <taxon>Myxococcales</taxon>
        <taxon>Cystobacterineae</taxon>
        <taxon>Myxococcaceae</taxon>
        <taxon>Corallococcus</taxon>
    </lineage>
</organism>
<proteinExistence type="predicted"/>
<sequence>MIQDFERTTTDRLLLRAVRESDLEAVFALHSDPTTNQFSRRGYMETREDARRILGVWLEDWAREGVGYWLVERLDAPGVVVGLGGVRHKELEGQRVLNLAYRFTPQTWGSGYATEVSRVALALAARHLPHVPLVAIIHPNNVASIRVAERLGMRLDRHVTEDGIANRVYVVGSAGP</sequence>
<dbReference type="PROSITE" id="PS51186">
    <property type="entry name" value="GNAT"/>
    <property type="match status" value="1"/>
</dbReference>
<gene>
    <name evidence="2" type="ORF">HMI49_10250</name>
</gene>
<dbReference type="SUPFAM" id="SSF55729">
    <property type="entry name" value="Acyl-CoA N-acyltransferases (Nat)"/>
    <property type="match status" value="1"/>
</dbReference>
<evidence type="ECO:0000313" key="3">
    <source>
        <dbReference type="Proteomes" id="UP000563426"/>
    </source>
</evidence>